<name>A0A8U8BV32_GEOPR</name>
<evidence type="ECO:0000313" key="2">
    <source>
        <dbReference type="Ensembl" id="ENSCPVP00000025548.1"/>
    </source>
</evidence>
<feature type="region of interest" description="Disordered" evidence="1">
    <location>
        <begin position="85"/>
        <end position="109"/>
    </location>
</feature>
<dbReference type="Ensembl" id="ENSCPVT00000026282.1">
    <property type="protein sequence ID" value="ENSCPVP00000025548.1"/>
    <property type="gene ID" value="ENSCPVG00000017965.1"/>
</dbReference>
<evidence type="ECO:0000313" key="3">
    <source>
        <dbReference type="Proteomes" id="UP000694382"/>
    </source>
</evidence>
<dbReference type="AlphaFoldDB" id="A0A8U8BV32"/>
<protein>
    <submittedName>
        <fullName evidence="2">Uncharacterized protein</fullName>
    </submittedName>
</protein>
<proteinExistence type="predicted"/>
<keyword evidence="3" id="KW-1185">Reference proteome</keyword>
<reference evidence="2" key="2">
    <citation type="submission" date="2025-09" db="UniProtKB">
        <authorList>
            <consortium name="Ensembl"/>
        </authorList>
    </citation>
    <scope>IDENTIFICATION</scope>
</reference>
<accession>A0A8U8BV32</accession>
<dbReference type="Proteomes" id="UP000694382">
    <property type="component" value="Unassembled WGS sequence"/>
</dbReference>
<sequence>GHFQAVLGQFWVLELLRPGETVGWALRRWGGAGRPAGRGRGRGRAPPPPELEALVALADALVARGVLGVLGESRERLQARLRGLGRGRGLASPGHAPASGARPDRPLPPPALPEVLWEYHWGGGQGDGAAPPELFGPFSSAQMQVRGAGPAEGAGHRQTPPPYIALGGNFGEILFFFLRAFLGGFQGFWGRF</sequence>
<reference evidence="2" key="1">
    <citation type="submission" date="2025-08" db="UniProtKB">
        <authorList>
            <consortium name="Ensembl"/>
        </authorList>
    </citation>
    <scope>IDENTIFICATION</scope>
</reference>
<organism evidence="2 3">
    <name type="scientific">Geospiza parvula</name>
    <name type="common">Small tree-finch</name>
    <name type="synonym">Camarhynchus parvulus</name>
    <dbReference type="NCBI Taxonomy" id="87175"/>
    <lineage>
        <taxon>Eukaryota</taxon>
        <taxon>Metazoa</taxon>
        <taxon>Chordata</taxon>
        <taxon>Craniata</taxon>
        <taxon>Vertebrata</taxon>
        <taxon>Euteleostomi</taxon>
        <taxon>Archelosauria</taxon>
        <taxon>Archosauria</taxon>
        <taxon>Dinosauria</taxon>
        <taxon>Saurischia</taxon>
        <taxon>Theropoda</taxon>
        <taxon>Coelurosauria</taxon>
        <taxon>Aves</taxon>
        <taxon>Neognathae</taxon>
        <taxon>Neoaves</taxon>
        <taxon>Telluraves</taxon>
        <taxon>Australaves</taxon>
        <taxon>Passeriformes</taxon>
        <taxon>Thraupidae</taxon>
        <taxon>Camarhynchus</taxon>
    </lineage>
</organism>
<evidence type="ECO:0000256" key="1">
    <source>
        <dbReference type="SAM" id="MobiDB-lite"/>
    </source>
</evidence>